<dbReference type="PANTHER" id="PTHR30558:SF3">
    <property type="entry name" value="BIOPOLYMER TRANSPORT PROTEIN EXBD-RELATED"/>
    <property type="match status" value="1"/>
</dbReference>
<dbReference type="RefSeq" id="WP_123590698.1">
    <property type="nucleotide sequence ID" value="NZ_AYKH01000005.1"/>
</dbReference>
<dbReference type="Pfam" id="PF02472">
    <property type="entry name" value="ExbD"/>
    <property type="match status" value="1"/>
</dbReference>
<organism evidence="9 10">
    <name type="scientific">Salinisphaera orenii MK-B5</name>
    <dbReference type="NCBI Taxonomy" id="856730"/>
    <lineage>
        <taxon>Bacteria</taxon>
        <taxon>Pseudomonadati</taxon>
        <taxon>Pseudomonadota</taxon>
        <taxon>Gammaproteobacteria</taxon>
        <taxon>Salinisphaerales</taxon>
        <taxon>Salinisphaeraceae</taxon>
        <taxon>Salinisphaera</taxon>
    </lineage>
</organism>
<protein>
    <submittedName>
        <fullName evidence="9">Biopolymer transporter ExbD</fullName>
    </submittedName>
</protein>
<dbReference type="EMBL" id="AYKH01000005">
    <property type="protein sequence ID" value="ROO29255.1"/>
    <property type="molecule type" value="Genomic_DNA"/>
</dbReference>
<comment type="subcellular location">
    <subcellularLocation>
        <location evidence="1">Cell membrane</location>
        <topology evidence="1">Single-pass membrane protein</topology>
    </subcellularLocation>
    <subcellularLocation>
        <location evidence="7">Cell membrane</location>
        <topology evidence="7">Single-pass type II membrane protein</topology>
    </subcellularLocation>
</comment>
<dbReference type="Gene3D" id="3.30.420.270">
    <property type="match status" value="1"/>
</dbReference>
<dbReference type="GO" id="GO:0005886">
    <property type="term" value="C:plasma membrane"/>
    <property type="evidence" value="ECO:0007669"/>
    <property type="project" value="UniProtKB-SubCell"/>
</dbReference>
<accession>A0A423PUH3</accession>
<keyword evidence="7" id="KW-0653">Protein transport</keyword>
<keyword evidence="6 8" id="KW-0472">Membrane</keyword>
<dbReference type="AlphaFoldDB" id="A0A423PUH3"/>
<name>A0A423PUH3_9GAMM</name>
<evidence type="ECO:0000256" key="5">
    <source>
        <dbReference type="ARBA" id="ARBA00022989"/>
    </source>
</evidence>
<keyword evidence="5 8" id="KW-1133">Transmembrane helix</keyword>
<reference evidence="9 10" key="1">
    <citation type="submission" date="2013-10" db="EMBL/GenBank/DDBJ databases">
        <title>Salinisphaera orenii MK-B5 Genome Sequencing.</title>
        <authorList>
            <person name="Lai Q."/>
            <person name="Li C."/>
            <person name="Shao Z."/>
        </authorList>
    </citation>
    <scope>NUCLEOTIDE SEQUENCE [LARGE SCALE GENOMIC DNA]</scope>
    <source>
        <strain evidence="9 10">MK-B5</strain>
    </source>
</reference>
<evidence type="ECO:0000313" key="9">
    <source>
        <dbReference type="EMBL" id="ROO29255.1"/>
    </source>
</evidence>
<feature type="transmembrane region" description="Helical" evidence="8">
    <location>
        <begin position="15"/>
        <end position="37"/>
    </location>
</feature>
<evidence type="ECO:0000256" key="2">
    <source>
        <dbReference type="ARBA" id="ARBA00005811"/>
    </source>
</evidence>
<comment type="similarity">
    <text evidence="2 7">Belongs to the ExbD/TolR family.</text>
</comment>
<evidence type="ECO:0000256" key="1">
    <source>
        <dbReference type="ARBA" id="ARBA00004162"/>
    </source>
</evidence>
<proteinExistence type="inferred from homology"/>
<comment type="caution">
    <text evidence="9">The sequence shown here is derived from an EMBL/GenBank/DDBJ whole genome shotgun (WGS) entry which is preliminary data.</text>
</comment>
<evidence type="ECO:0000256" key="7">
    <source>
        <dbReference type="RuleBase" id="RU003879"/>
    </source>
</evidence>
<dbReference type="InterPro" id="IPR003400">
    <property type="entry name" value="ExbD"/>
</dbReference>
<sequence length="135" mass="14831">MHFPRNRRRASNDEAILPLTNVVFLLLIFFMLAGRLVTPEPFDIDPPASQSETNARADGLEIQLAADGRLALDGETVTLDALVEAVRARLEARPGMPIRLRADGAGDATRVVAIMRRLHDAGAERLRLITVAPQR</sequence>
<evidence type="ECO:0000256" key="3">
    <source>
        <dbReference type="ARBA" id="ARBA00022475"/>
    </source>
</evidence>
<evidence type="ECO:0000256" key="6">
    <source>
        <dbReference type="ARBA" id="ARBA00023136"/>
    </source>
</evidence>
<dbReference type="PANTHER" id="PTHR30558">
    <property type="entry name" value="EXBD MEMBRANE COMPONENT OF PMF-DRIVEN MACROMOLECULE IMPORT SYSTEM"/>
    <property type="match status" value="1"/>
</dbReference>
<gene>
    <name evidence="9" type="ORF">SAOR_04215</name>
</gene>
<evidence type="ECO:0000256" key="8">
    <source>
        <dbReference type="SAM" id="Phobius"/>
    </source>
</evidence>
<dbReference type="Proteomes" id="UP000283993">
    <property type="component" value="Unassembled WGS sequence"/>
</dbReference>
<evidence type="ECO:0000313" key="10">
    <source>
        <dbReference type="Proteomes" id="UP000283993"/>
    </source>
</evidence>
<keyword evidence="10" id="KW-1185">Reference proteome</keyword>
<keyword evidence="4 7" id="KW-0812">Transmembrane</keyword>
<evidence type="ECO:0000256" key="4">
    <source>
        <dbReference type="ARBA" id="ARBA00022692"/>
    </source>
</evidence>
<keyword evidence="3" id="KW-1003">Cell membrane</keyword>
<dbReference type="GO" id="GO:0022857">
    <property type="term" value="F:transmembrane transporter activity"/>
    <property type="evidence" value="ECO:0007669"/>
    <property type="project" value="InterPro"/>
</dbReference>
<keyword evidence="7" id="KW-0813">Transport</keyword>
<dbReference type="GO" id="GO:0015031">
    <property type="term" value="P:protein transport"/>
    <property type="evidence" value="ECO:0007669"/>
    <property type="project" value="UniProtKB-KW"/>
</dbReference>